<accession>A0A5C8NGA9</accession>
<evidence type="ECO:0000256" key="1">
    <source>
        <dbReference type="SAM" id="SignalP"/>
    </source>
</evidence>
<feature type="signal peptide" evidence="1">
    <location>
        <begin position="1"/>
        <end position="26"/>
    </location>
</feature>
<dbReference type="EMBL" id="VDUX01000006">
    <property type="protein sequence ID" value="TXL57578.1"/>
    <property type="molecule type" value="Genomic_DNA"/>
</dbReference>
<dbReference type="Proteomes" id="UP000321571">
    <property type="component" value="Unassembled WGS sequence"/>
</dbReference>
<gene>
    <name evidence="2" type="ORF">FHP06_12355</name>
</gene>
<comment type="caution">
    <text evidence="2">The sequence shown here is derived from an EMBL/GenBank/DDBJ whole genome shotgun (WGS) entry which is preliminary data.</text>
</comment>
<feature type="chain" id="PRO_5023075764" evidence="1">
    <location>
        <begin position="27"/>
        <end position="152"/>
    </location>
</feature>
<evidence type="ECO:0000313" key="3">
    <source>
        <dbReference type="Proteomes" id="UP000321571"/>
    </source>
</evidence>
<name>A0A5C8NGA9_9ACTN</name>
<dbReference type="RefSeq" id="WP_147687103.1">
    <property type="nucleotide sequence ID" value="NZ_VDUX01000006.1"/>
</dbReference>
<keyword evidence="3" id="KW-1185">Reference proteome</keyword>
<proteinExistence type="predicted"/>
<keyword evidence="1" id="KW-0732">Signal</keyword>
<reference evidence="2 3" key="1">
    <citation type="submission" date="2019-06" db="EMBL/GenBank/DDBJ databases">
        <title>Aeromicrobium sp. nov., isolated from a maize field.</title>
        <authorList>
            <person name="Lin S.-Y."/>
            <person name="Tsai C.-F."/>
            <person name="Young C.-C."/>
        </authorList>
    </citation>
    <scope>NUCLEOTIDE SEQUENCE [LARGE SCALE GENOMIC DNA]</scope>
    <source>
        <strain evidence="2 3">CC-CFT486</strain>
    </source>
</reference>
<protein>
    <submittedName>
        <fullName evidence="2">Uncharacterized protein</fullName>
    </submittedName>
</protein>
<evidence type="ECO:0000313" key="2">
    <source>
        <dbReference type="EMBL" id="TXL57578.1"/>
    </source>
</evidence>
<dbReference type="AlphaFoldDB" id="A0A5C8NGA9"/>
<sequence length="152" mass="16034">MKPSKTGWRVALAGLMVAGLGSVALAAPAEAVTKPDPKVAIAKDQYTRTQCRFTVTSVNLAAGTLRARLTTQTNGYGYGGFRNAHVATSCTLFAGGLVGPALAFVYDEANGPYTYETELFTLPFHFSYDVVAVAAYTLRNGTTGILYGNSLP</sequence>
<organism evidence="2 3">
    <name type="scientific">Aeromicrobium terrae</name>
    <dbReference type="NCBI Taxonomy" id="2498846"/>
    <lineage>
        <taxon>Bacteria</taxon>
        <taxon>Bacillati</taxon>
        <taxon>Actinomycetota</taxon>
        <taxon>Actinomycetes</taxon>
        <taxon>Propionibacteriales</taxon>
        <taxon>Nocardioidaceae</taxon>
        <taxon>Aeromicrobium</taxon>
    </lineage>
</organism>